<evidence type="ECO:0000313" key="2">
    <source>
        <dbReference type="Proteomes" id="UP000004995"/>
    </source>
</evidence>
<keyword evidence="2" id="KW-1185">Reference proteome</keyword>
<dbReference type="AlphaFoldDB" id="K3YB75"/>
<sequence length="88" mass="9831">MDGGKDEWTRSPSCPRDHTGYVLLGQRCPFGALLAWLENGIPGRRGTVAPLQSRLSASMGKNLTGWCDDQGVLLSRWQTRFRDANQLR</sequence>
<dbReference type="EMBL" id="AGNK02004310">
    <property type="status" value="NOT_ANNOTATED_CDS"/>
    <property type="molecule type" value="Genomic_DNA"/>
</dbReference>
<evidence type="ECO:0000313" key="1">
    <source>
        <dbReference type="EnsemblPlants" id="KQK96946"/>
    </source>
</evidence>
<organism evidence="1 2">
    <name type="scientific">Setaria italica</name>
    <name type="common">Foxtail millet</name>
    <name type="synonym">Panicum italicum</name>
    <dbReference type="NCBI Taxonomy" id="4555"/>
    <lineage>
        <taxon>Eukaryota</taxon>
        <taxon>Viridiplantae</taxon>
        <taxon>Streptophyta</taxon>
        <taxon>Embryophyta</taxon>
        <taxon>Tracheophyta</taxon>
        <taxon>Spermatophyta</taxon>
        <taxon>Magnoliopsida</taxon>
        <taxon>Liliopsida</taxon>
        <taxon>Poales</taxon>
        <taxon>Poaceae</taxon>
        <taxon>PACMAD clade</taxon>
        <taxon>Panicoideae</taxon>
        <taxon>Panicodae</taxon>
        <taxon>Paniceae</taxon>
        <taxon>Cenchrinae</taxon>
        <taxon>Setaria</taxon>
    </lineage>
</organism>
<name>K3YB75_SETIT</name>
<dbReference type="InParanoid" id="K3YB75"/>
<dbReference type="HOGENOM" id="CLU_2473258_0_0_1"/>
<protein>
    <submittedName>
        <fullName evidence="1">Uncharacterized protein</fullName>
    </submittedName>
</protein>
<proteinExistence type="predicted"/>
<reference evidence="2" key="1">
    <citation type="journal article" date="2012" name="Nat. Biotechnol.">
        <title>Reference genome sequence of the model plant Setaria.</title>
        <authorList>
            <person name="Bennetzen J.L."/>
            <person name="Schmutz J."/>
            <person name="Wang H."/>
            <person name="Percifield R."/>
            <person name="Hawkins J."/>
            <person name="Pontaroli A.C."/>
            <person name="Estep M."/>
            <person name="Feng L."/>
            <person name="Vaughn J.N."/>
            <person name="Grimwood J."/>
            <person name="Jenkins J."/>
            <person name="Barry K."/>
            <person name="Lindquist E."/>
            <person name="Hellsten U."/>
            <person name="Deshpande S."/>
            <person name="Wang X."/>
            <person name="Wu X."/>
            <person name="Mitros T."/>
            <person name="Triplett J."/>
            <person name="Yang X."/>
            <person name="Ye C.Y."/>
            <person name="Mauro-Herrera M."/>
            <person name="Wang L."/>
            <person name="Li P."/>
            <person name="Sharma M."/>
            <person name="Sharma R."/>
            <person name="Ronald P.C."/>
            <person name="Panaud O."/>
            <person name="Kellogg E.A."/>
            <person name="Brutnell T.P."/>
            <person name="Doust A.N."/>
            <person name="Tuskan G.A."/>
            <person name="Rokhsar D."/>
            <person name="Devos K.M."/>
        </authorList>
    </citation>
    <scope>NUCLEOTIDE SEQUENCE [LARGE SCALE GENOMIC DNA]</scope>
    <source>
        <strain evidence="2">cv. Yugu1</strain>
    </source>
</reference>
<dbReference type="EnsemblPlants" id="KQK96946">
    <property type="protein sequence ID" value="KQK96946"/>
    <property type="gene ID" value="SETIT_011469mg"/>
</dbReference>
<reference evidence="1" key="2">
    <citation type="submission" date="2018-08" db="UniProtKB">
        <authorList>
            <consortium name="EnsemblPlants"/>
        </authorList>
    </citation>
    <scope>IDENTIFICATION</scope>
    <source>
        <strain evidence="1">Yugu1</strain>
    </source>
</reference>
<dbReference type="Proteomes" id="UP000004995">
    <property type="component" value="Unassembled WGS sequence"/>
</dbReference>
<dbReference type="Gramene" id="KQK96946">
    <property type="protein sequence ID" value="KQK96946"/>
    <property type="gene ID" value="SETIT_011469mg"/>
</dbReference>
<accession>K3YB75</accession>